<proteinExistence type="predicted"/>
<name>A0A2P2NDC4_RHIMU</name>
<organism evidence="1">
    <name type="scientific">Rhizophora mucronata</name>
    <name type="common">Asiatic mangrove</name>
    <dbReference type="NCBI Taxonomy" id="61149"/>
    <lineage>
        <taxon>Eukaryota</taxon>
        <taxon>Viridiplantae</taxon>
        <taxon>Streptophyta</taxon>
        <taxon>Embryophyta</taxon>
        <taxon>Tracheophyta</taxon>
        <taxon>Spermatophyta</taxon>
        <taxon>Magnoliopsida</taxon>
        <taxon>eudicotyledons</taxon>
        <taxon>Gunneridae</taxon>
        <taxon>Pentapetalae</taxon>
        <taxon>rosids</taxon>
        <taxon>fabids</taxon>
        <taxon>Malpighiales</taxon>
        <taxon>Rhizophoraceae</taxon>
        <taxon>Rhizophora</taxon>
    </lineage>
</organism>
<evidence type="ECO:0000313" key="1">
    <source>
        <dbReference type="EMBL" id="MBX40430.1"/>
    </source>
</evidence>
<protein>
    <submittedName>
        <fullName evidence="1">Uncharacterized protein</fullName>
    </submittedName>
</protein>
<accession>A0A2P2NDC4</accession>
<reference evidence="1" key="1">
    <citation type="submission" date="2018-02" db="EMBL/GenBank/DDBJ databases">
        <title>Rhizophora mucronata_Transcriptome.</title>
        <authorList>
            <person name="Meera S.P."/>
            <person name="Sreeshan A."/>
            <person name="Augustine A."/>
        </authorList>
    </citation>
    <scope>NUCLEOTIDE SEQUENCE</scope>
    <source>
        <tissue evidence="1">Leaf</tissue>
    </source>
</reference>
<sequence>MIYENSKQQNILFGWKNESKSADMMEKLERQHFE</sequence>
<dbReference type="AlphaFoldDB" id="A0A2P2NDC4"/>
<dbReference type="EMBL" id="GGEC01059946">
    <property type="protein sequence ID" value="MBX40430.1"/>
    <property type="molecule type" value="Transcribed_RNA"/>
</dbReference>